<evidence type="ECO:0000256" key="1">
    <source>
        <dbReference type="ARBA" id="ARBA00022723"/>
    </source>
</evidence>
<feature type="domain" description="C3H1-type" evidence="8">
    <location>
        <begin position="240"/>
        <end position="268"/>
    </location>
</feature>
<evidence type="ECO:0000256" key="5">
    <source>
        <dbReference type="ARBA" id="ARBA00023125"/>
    </source>
</evidence>
<dbReference type="PANTHER" id="PTHR12506">
    <property type="entry name" value="PROTEIN PHOSPHATASE RELATED"/>
    <property type="match status" value="1"/>
</dbReference>
<name>A0AAQ3K044_9LILI</name>
<sequence>MSNRTHDYNSSYGGNGTAASSLHSDRDSPRLPSDEPFAGIASMHDDRVSYHYSKQGIGGAVSFSTAAANPSMYGVSAFDNSLVAGTKRSMEALYRQTVLGSHNSIGQTEALFSSNSLIKCPRLETGSNLPIYPQRPGARDCAYYMMTRTCKFGDDCMFDHPLWVPEGGIPDWKEIPLIPTSECLPERPGEPDCPYYMKTQQCKFGVRCKFNHPKEKLSAPTGKLGEVPPETTDSAGLPERPFEPVCSFYIKTGSCKFGTNCKFHHPKGLVPSSEQYNVKNGQQDSSVEDGLKKIYIPYTHALSHNSKGLPIRPGQIDCAFYLKTGSCKYGSTCCYNHVDRNTANYITGAVNPAANFLQNIYLQSAQASLGCIPAIYPQRPGEIECDFYMKTGLCKFGERCKFHHPTDRSTSTLDVKQASQQTVNLALAGLPRREGAVSCSFYIKTGTCKFGATCRFDHPPLGEAIAMVSKGEQKNAAAS</sequence>
<evidence type="ECO:0000256" key="4">
    <source>
        <dbReference type="ARBA" id="ARBA00022833"/>
    </source>
</evidence>
<dbReference type="InterPro" id="IPR050974">
    <property type="entry name" value="Plant_ZF_CCCH"/>
</dbReference>
<feature type="zinc finger region" description="C3H1-type" evidence="6">
    <location>
        <begin position="187"/>
        <end position="215"/>
    </location>
</feature>
<evidence type="ECO:0000259" key="8">
    <source>
        <dbReference type="PROSITE" id="PS50103"/>
    </source>
</evidence>
<evidence type="ECO:0000256" key="6">
    <source>
        <dbReference type="PROSITE-ProRule" id="PRU00723"/>
    </source>
</evidence>
<dbReference type="Pfam" id="PF00642">
    <property type="entry name" value="zf-CCCH"/>
    <property type="match status" value="6"/>
</dbReference>
<feature type="zinc finger region" description="C3H1-type" evidence="6">
    <location>
        <begin position="312"/>
        <end position="340"/>
    </location>
</feature>
<feature type="domain" description="C3H1-type" evidence="8">
    <location>
        <begin position="433"/>
        <end position="461"/>
    </location>
</feature>
<proteinExistence type="predicted"/>
<dbReference type="PANTHER" id="PTHR12506:SF82">
    <property type="entry name" value="ZINC FINGER CCCH DOMAIN-CONTAINING PROTEIN 64-RELATED"/>
    <property type="match status" value="1"/>
</dbReference>
<dbReference type="Gene3D" id="4.10.1000.10">
    <property type="entry name" value="Zinc finger, CCCH-type"/>
    <property type="match status" value="3"/>
</dbReference>
<evidence type="ECO:0000313" key="9">
    <source>
        <dbReference type="EMBL" id="WOK98579.1"/>
    </source>
</evidence>
<dbReference type="SMART" id="SM00356">
    <property type="entry name" value="ZnF_C3H1"/>
    <property type="match status" value="6"/>
</dbReference>
<accession>A0AAQ3K044</accession>
<dbReference type="GO" id="GO:0003677">
    <property type="term" value="F:DNA binding"/>
    <property type="evidence" value="ECO:0007669"/>
    <property type="project" value="UniProtKB-KW"/>
</dbReference>
<feature type="zinc finger region" description="C3H1-type" evidence="6">
    <location>
        <begin position="135"/>
        <end position="163"/>
    </location>
</feature>
<feature type="region of interest" description="Disordered" evidence="7">
    <location>
        <begin position="1"/>
        <end position="39"/>
    </location>
</feature>
<dbReference type="FunFam" id="4.10.1000.10:FF:000033">
    <property type="entry name" value="zinc finger CCCH domain-containing protein 37"/>
    <property type="match status" value="1"/>
</dbReference>
<feature type="domain" description="C3H1-type" evidence="8">
    <location>
        <begin position="312"/>
        <end position="340"/>
    </location>
</feature>
<dbReference type="SUPFAM" id="SSF90229">
    <property type="entry name" value="CCCH zinc finger"/>
    <property type="match status" value="6"/>
</dbReference>
<feature type="domain" description="C3H1-type" evidence="8">
    <location>
        <begin position="379"/>
        <end position="407"/>
    </location>
</feature>
<evidence type="ECO:0000256" key="7">
    <source>
        <dbReference type="SAM" id="MobiDB-lite"/>
    </source>
</evidence>
<dbReference type="AlphaFoldDB" id="A0AAQ3K044"/>
<reference evidence="9 10" key="1">
    <citation type="submission" date="2023-10" db="EMBL/GenBank/DDBJ databases">
        <title>Chromosome-scale genome assembly provides insights into flower coloration mechanisms of Canna indica.</title>
        <authorList>
            <person name="Li C."/>
        </authorList>
    </citation>
    <scope>NUCLEOTIDE SEQUENCE [LARGE SCALE GENOMIC DNA]</scope>
    <source>
        <tissue evidence="9">Flower</tissue>
    </source>
</reference>
<gene>
    <name evidence="9" type="ORF">Cni_G07291</name>
</gene>
<dbReference type="InterPro" id="IPR036855">
    <property type="entry name" value="Znf_CCCH_sf"/>
</dbReference>
<feature type="domain" description="C3H1-type" evidence="8">
    <location>
        <begin position="135"/>
        <end position="163"/>
    </location>
</feature>
<feature type="zinc finger region" description="C3H1-type" evidence="6">
    <location>
        <begin position="379"/>
        <end position="407"/>
    </location>
</feature>
<dbReference type="InterPro" id="IPR000571">
    <property type="entry name" value="Znf_CCCH"/>
</dbReference>
<dbReference type="GO" id="GO:0003729">
    <property type="term" value="F:mRNA binding"/>
    <property type="evidence" value="ECO:0007669"/>
    <property type="project" value="TreeGrafter"/>
</dbReference>
<dbReference type="GO" id="GO:0008270">
    <property type="term" value="F:zinc ion binding"/>
    <property type="evidence" value="ECO:0007669"/>
    <property type="project" value="UniProtKB-KW"/>
</dbReference>
<evidence type="ECO:0000313" key="10">
    <source>
        <dbReference type="Proteomes" id="UP001327560"/>
    </source>
</evidence>
<feature type="compositionally biased region" description="Polar residues" evidence="7">
    <location>
        <begin position="8"/>
        <end position="22"/>
    </location>
</feature>
<dbReference type="Proteomes" id="UP001327560">
    <property type="component" value="Chromosome 2"/>
</dbReference>
<protein>
    <submittedName>
        <fullName evidence="9">Zinc finger CCCH domain-containing protein 37 isoform X2</fullName>
    </submittedName>
</protein>
<dbReference type="EMBL" id="CP136891">
    <property type="protein sequence ID" value="WOK98579.1"/>
    <property type="molecule type" value="Genomic_DNA"/>
</dbReference>
<evidence type="ECO:0000256" key="3">
    <source>
        <dbReference type="ARBA" id="ARBA00022771"/>
    </source>
</evidence>
<feature type="zinc finger region" description="C3H1-type" evidence="6">
    <location>
        <begin position="433"/>
        <end position="461"/>
    </location>
</feature>
<keyword evidence="10" id="KW-1185">Reference proteome</keyword>
<feature type="domain" description="C3H1-type" evidence="8">
    <location>
        <begin position="187"/>
        <end position="215"/>
    </location>
</feature>
<feature type="zinc finger region" description="C3H1-type" evidence="6">
    <location>
        <begin position="240"/>
        <end position="268"/>
    </location>
</feature>
<keyword evidence="3 6" id="KW-0863">Zinc-finger</keyword>
<feature type="compositionally biased region" description="Basic and acidic residues" evidence="7">
    <location>
        <begin position="23"/>
        <end position="33"/>
    </location>
</feature>
<keyword evidence="2" id="KW-0677">Repeat</keyword>
<keyword evidence="1 6" id="KW-0479">Metal-binding</keyword>
<organism evidence="9 10">
    <name type="scientific">Canna indica</name>
    <name type="common">Indian-shot</name>
    <dbReference type="NCBI Taxonomy" id="4628"/>
    <lineage>
        <taxon>Eukaryota</taxon>
        <taxon>Viridiplantae</taxon>
        <taxon>Streptophyta</taxon>
        <taxon>Embryophyta</taxon>
        <taxon>Tracheophyta</taxon>
        <taxon>Spermatophyta</taxon>
        <taxon>Magnoliopsida</taxon>
        <taxon>Liliopsida</taxon>
        <taxon>Zingiberales</taxon>
        <taxon>Cannaceae</taxon>
        <taxon>Canna</taxon>
    </lineage>
</organism>
<keyword evidence="5" id="KW-0238">DNA-binding</keyword>
<dbReference type="PROSITE" id="PS50103">
    <property type="entry name" value="ZF_C3H1"/>
    <property type="match status" value="6"/>
</dbReference>
<keyword evidence="4 6" id="KW-0862">Zinc</keyword>
<evidence type="ECO:0000256" key="2">
    <source>
        <dbReference type="ARBA" id="ARBA00022737"/>
    </source>
</evidence>